<organism evidence="8 9">
    <name type="scientific">Breznakia blatticola</name>
    <dbReference type="NCBI Taxonomy" id="1754012"/>
    <lineage>
        <taxon>Bacteria</taxon>
        <taxon>Bacillati</taxon>
        <taxon>Bacillota</taxon>
        <taxon>Erysipelotrichia</taxon>
        <taxon>Erysipelotrichales</taxon>
        <taxon>Erysipelotrichaceae</taxon>
        <taxon>Breznakia</taxon>
    </lineage>
</organism>
<dbReference type="Proteomes" id="UP000294743">
    <property type="component" value="Unassembled WGS sequence"/>
</dbReference>
<evidence type="ECO:0000256" key="2">
    <source>
        <dbReference type="ARBA" id="ARBA00021310"/>
    </source>
</evidence>
<keyword evidence="5" id="KW-0234">DNA repair</keyword>
<dbReference type="OrthoDB" id="9797083at2"/>
<evidence type="ECO:0000256" key="6">
    <source>
        <dbReference type="ARBA" id="ARBA00033409"/>
    </source>
</evidence>
<evidence type="ECO:0000256" key="1">
    <source>
        <dbReference type="ARBA" id="ARBA00007452"/>
    </source>
</evidence>
<dbReference type="Gene3D" id="2.40.50.140">
    <property type="entry name" value="Nucleic acid-binding proteins"/>
    <property type="match status" value="1"/>
</dbReference>
<comment type="similarity">
    <text evidence="1">Belongs to the RecO family.</text>
</comment>
<sequence>MNNTCIGIILNNRDYKDNDALVDVLTQEYGKITFVARGVRKHNSKNATPCSILRISRFYFDYKETRGLQNLKIAEPVKNFFHIQGDLEKQAIGCLILELMDALQLDDEPAYTLLENTLQYLDSTKNPYLVLGLYLAELCRFIGIEPFVDGCVNCQSEHQIVAVSVSDGGFVCANCYNPSKH</sequence>
<gene>
    <name evidence="8" type="ORF">EDD63_13527</name>
</gene>
<dbReference type="GO" id="GO:0006310">
    <property type="term" value="P:DNA recombination"/>
    <property type="evidence" value="ECO:0007669"/>
    <property type="project" value="UniProtKB-KW"/>
</dbReference>
<accession>A0A4R7ZBY4</accession>
<feature type="domain" description="DNA replication/recombination mediator RecO N-terminal" evidence="7">
    <location>
        <begin position="1"/>
        <end position="80"/>
    </location>
</feature>
<comment type="caution">
    <text evidence="8">The sequence shown here is derived from an EMBL/GenBank/DDBJ whole genome shotgun (WGS) entry which is preliminary data.</text>
</comment>
<reference evidence="8 9" key="1">
    <citation type="submission" date="2019-03" db="EMBL/GenBank/DDBJ databases">
        <title>Genomic Encyclopedia of Type Strains, Phase IV (KMG-IV): sequencing the most valuable type-strain genomes for metagenomic binning, comparative biology and taxonomic classification.</title>
        <authorList>
            <person name="Goeker M."/>
        </authorList>
    </citation>
    <scope>NUCLEOTIDE SEQUENCE [LARGE SCALE GENOMIC DNA]</scope>
    <source>
        <strain evidence="8 9">DSM 28867</strain>
    </source>
</reference>
<keyword evidence="3" id="KW-0227">DNA damage</keyword>
<dbReference type="GO" id="GO:0043590">
    <property type="term" value="C:bacterial nucleoid"/>
    <property type="evidence" value="ECO:0007669"/>
    <property type="project" value="TreeGrafter"/>
</dbReference>
<evidence type="ECO:0000313" key="8">
    <source>
        <dbReference type="EMBL" id="TDW14682.1"/>
    </source>
</evidence>
<dbReference type="PANTHER" id="PTHR33991">
    <property type="entry name" value="DNA REPAIR PROTEIN RECO"/>
    <property type="match status" value="1"/>
</dbReference>
<dbReference type="RefSeq" id="WP_134170556.1">
    <property type="nucleotide sequence ID" value="NZ_SODD01000035.1"/>
</dbReference>
<dbReference type="InterPro" id="IPR003717">
    <property type="entry name" value="RecO"/>
</dbReference>
<evidence type="ECO:0000256" key="3">
    <source>
        <dbReference type="ARBA" id="ARBA00022763"/>
    </source>
</evidence>
<evidence type="ECO:0000256" key="5">
    <source>
        <dbReference type="ARBA" id="ARBA00023204"/>
    </source>
</evidence>
<dbReference type="PANTHER" id="PTHR33991:SF1">
    <property type="entry name" value="DNA REPAIR PROTEIN RECO"/>
    <property type="match status" value="1"/>
</dbReference>
<feature type="non-terminal residue" evidence="8">
    <location>
        <position position="181"/>
    </location>
</feature>
<dbReference type="SUPFAM" id="SSF57863">
    <property type="entry name" value="ArfGap/RecO-like zinc finger"/>
    <property type="match status" value="1"/>
</dbReference>
<dbReference type="EMBL" id="SODD01000035">
    <property type="protein sequence ID" value="TDW14682.1"/>
    <property type="molecule type" value="Genomic_DNA"/>
</dbReference>
<evidence type="ECO:0000256" key="4">
    <source>
        <dbReference type="ARBA" id="ARBA00023172"/>
    </source>
</evidence>
<dbReference type="Pfam" id="PF02565">
    <property type="entry name" value="RecO_C"/>
    <property type="match status" value="1"/>
</dbReference>
<dbReference type="SUPFAM" id="SSF50249">
    <property type="entry name" value="Nucleic acid-binding proteins"/>
    <property type="match status" value="1"/>
</dbReference>
<protein>
    <recommendedName>
        <fullName evidence="2">DNA repair protein RecO</fullName>
    </recommendedName>
    <alternativeName>
        <fullName evidence="6">Recombination protein O</fullName>
    </alternativeName>
</protein>
<dbReference type="GO" id="GO:0006302">
    <property type="term" value="P:double-strand break repair"/>
    <property type="evidence" value="ECO:0007669"/>
    <property type="project" value="TreeGrafter"/>
</dbReference>
<dbReference type="Gene3D" id="1.20.1440.120">
    <property type="entry name" value="Recombination protein O, C-terminal domain"/>
    <property type="match status" value="1"/>
</dbReference>
<keyword evidence="9" id="KW-1185">Reference proteome</keyword>
<dbReference type="InterPro" id="IPR012340">
    <property type="entry name" value="NA-bd_OB-fold"/>
</dbReference>
<proteinExistence type="inferred from homology"/>
<dbReference type="InterPro" id="IPR022572">
    <property type="entry name" value="DNA_rep/recomb_RecO_N"/>
</dbReference>
<evidence type="ECO:0000313" key="9">
    <source>
        <dbReference type="Proteomes" id="UP000294743"/>
    </source>
</evidence>
<dbReference type="NCBIfam" id="TIGR00613">
    <property type="entry name" value="reco"/>
    <property type="match status" value="1"/>
</dbReference>
<dbReference type="InterPro" id="IPR042242">
    <property type="entry name" value="RecO_C"/>
</dbReference>
<dbReference type="Pfam" id="PF11967">
    <property type="entry name" value="RecO_N"/>
    <property type="match status" value="1"/>
</dbReference>
<dbReference type="AlphaFoldDB" id="A0A4R7ZBY4"/>
<evidence type="ECO:0000259" key="7">
    <source>
        <dbReference type="Pfam" id="PF11967"/>
    </source>
</evidence>
<dbReference type="InterPro" id="IPR037278">
    <property type="entry name" value="ARFGAP/RecO"/>
</dbReference>
<keyword evidence="4" id="KW-0233">DNA recombination</keyword>
<name>A0A4R7ZBY4_9FIRM</name>